<dbReference type="OrthoDB" id="1100567at2"/>
<evidence type="ECO:0000313" key="3">
    <source>
        <dbReference type="EMBL" id="RKP52836.1"/>
    </source>
</evidence>
<evidence type="ECO:0000259" key="1">
    <source>
        <dbReference type="Pfam" id="PF04773"/>
    </source>
</evidence>
<dbReference type="InterPro" id="IPR032623">
    <property type="entry name" value="FecR_N"/>
</dbReference>
<dbReference type="NCBIfam" id="TIGR01409">
    <property type="entry name" value="TAT_signal_seq"/>
    <property type="match status" value="1"/>
</dbReference>
<proteinExistence type="predicted"/>
<name>A0A494XV65_9BURK</name>
<dbReference type="AlphaFoldDB" id="A0A494XV65"/>
<dbReference type="PANTHER" id="PTHR30273:SF2">
    <property type="entry name" value="PROTEIN FECR"/>
    <property type="match status" value="1"/>
</dbReference>
<dbReference type="Gene3D" id="3.55.50.30">
    <property type="match status" value="1"/>
</dbReference>
<dbReference type="InterPro" id="IPR006860">
    <property type="entry name" value="FecR"/>
</dbReference>
<evidence type="ECO:0000259" key="2">
    <source>
        <dbReference type="Pfam" id="PF16220"/>
    </source>
</evidence>
<dbReference type="Pfam" id="PF04773">
    <property type="entry name" value="FecR"/>
    <property type="match status" value="1"/>
</dbReference>
<feature type="domain" description="FecR N-terminal" evidence="2">
    <location>
        <begin position="14"/>
        <end position="45"/>
    </location>
</feature>
<keyword evidence="4" id="KW-1185">Reference proteome</keyword>
<organism evidence="3 4">
    <name type="scientific">Trinickia fusca</name>
    <dbReference type="NCBI Taxonomy" id="2419777"/>
    <lineage>
        <taxon>Bacteria</taxon>
        <taxon>Pseudomonadati</taxon>
        <taxon>Pseudomonadota</taxon>
        <taxon>Betaproteobacteria</taxon>
        <taxon>Burkholderiales</taxon>
        <taxon>Burkholderiaceae</taxon>
        <taxon>Trinickia</taxon>
    </lineage>
</organism>
<dbReference type="RefSeq" id="WP_121276039.1">
    <property type="nucleotide sequence ID" value="NZ_RBZV01000001.1"/>
</dbReference>
<gene>
    <name evidence="3" type="ORF">D7S89_02925</name>
</gene>
<accession>A0A494XV65</accession>
<dbReference type="EMBL" id="RBZV01000001">
    <property type="protein sequence ID" value="RKP52836.1"/>
    <property type="molecule type" value="Genomic_DNA"/>
</dbReference>
<dbReference type="Gene3D" id="2.60.120.1440">
    <property type="match status" value="1"/>
</dbReference>
<dbReference type="InterPro" id="IPR012373">
    <property type="entry name" value="Ferrdict_sens_TM"/>
</dbReference>
<protein>
    <submittedName>
        <fullName evidence="3">DUF4974 domain-containing protein</fullName>
    </submittedName>
</protein>
<dbReference type="InterPro" id="IPR019546">
    <property type="entry name" value="TAT_signal_bac_arc"/>
</dbReference>
<dbReference type="GO" id="GO:0016989">
    <property type="term" value="F:sigma factor antagonist activity"/>
    <property type="evidence" value="ECO:0007669"/>
    <property type="project" value="TreeGrafter"/>
</dbReference>
<evidence type="ECO:0000313" key="4">
    <source>
        <dbReference type="Proteomes" id="UP000280434"/>
    </source>
</evidence>
<comment type="caution">
    <text evidence="3">The sequence shown here is derived from an EMBL/GenBank/DDBJ whole genome shotgun (WGS) entry which is preliminary data.</text>
</comment>
<dbReference type="PANTHER" id="PTHR30273">
    <property type="entry name" value="PERIPLASMIC SIGNAL SENSOR AND SIGMA FACTOR ACTIVATOR FECR-RELATED"/>
    <property type="match status" value="1"/>
</dbReference>
<sequence>MTRADADSAEQTQEQARQWLLRLRAGNASEADAEAFRQWCADHPQAAHRLRDTWSMLRVAAEELAQEEQSVAGIGTAQAKRRNTLRTSRRAFIGFAAAAGASWLALRPPLQLWPSVTDMAADYRTGTGEQRQVALSARVSVELNTQTSVDVLPAKVAARGVELLAGEAEIDAQAPSLRRVGLVEPVTVVAGRGRMHAQVARFNVRRTGNETCVTCISGTVAFEHPRRRLALQAGEQVTYDDRNVQPLSRVDPAAVVAWRRGVLVFDGVPLSEVVDEINRYRRGRLVLRNAALGRNRMQAQFPITKLDDVIDMLGRLYGAHVTRLPGDIVLLS</sequence>
<feature type="domain" description="FecR protein" evidence="1">
    <location>
        <begin position="122"/>
        <end position="220"/>
    </location>
</feature>
<dbReference type="Proteomes" id="UP000280434">
    <property type="component" value="Unassembled WGS sequence"/>
</dbReference>
<dbReference type="Pfam" id="PF16220">
    <property type="entry name" value="DUF4880"/>
    <property type="match status" value="1"/>
</dbReference>
<reference evidence="3 4" key="1">
    <citation type="submission" date="2018-10" db="EMBL/GenBank/DDBJ databases">
        <title>Paraburkholderia sp. 7MK8-2, isolated from soil.</title>
        <authorList>
            <person name="Gao Z.-H."/>
            <person name="Qiu L.-H."/>
        </authorList>
    </citation>
    <scope>NUCLEOTIDE SEQUENCE [LARGE SCALE GENOMIC DNA]</scope>
    <source>
        <strain evidence="3 4">7MK8-2</strain>
    </source>
</reference>
<dbReference type="PIRSF" id="PIRSF018266">
    <property type="entry name" value="FecR"/>
    <property type="match status" value="1"/>
</dbReference>